<evidence type="ECO:0000313" key="3">
    <source>
        <dbReference type="EMBL" id="KHL04323.1"/>
    </source>
</evidence>
<dbReference type="PANTHER" id="PTHR23088:SF27">
    <property type="entry name" value="DEAMINATED GLUTATHIONE AMIDASE"/>
    <property type="match status" value="1"/>
</dbReference>
<protein>
    <submittedName>
        <fullName evidence="3">Nitrilase</fullName>
    </submittedName>
</protein>
<dbReference type="SUPFAM" id="SSF56317">
    <property type="entry name" value="Carbon-nitrogen hydrolase"/>
    <property type="match status" value="1"/>
</dbReference>
<dbReference type="Proteomes" id="UP000030982">
    <property type="component" value="Unassembled WGS sequence"/>
</dbReference>
<evidence type="ECO:0000259" key="2">
    <source>
        <dbReference type="PROSITE" id="PS50263"/>
    </source>
</evidence>
<dbReference type="InterPro" id="IPR036526">
    <property type="entry name" value="C-N_Hydrolase_sf"/>
</dbReference>
<dbReference type="InterPro" id="IPR003010">
    <property type="entry name" value="C-N_Hydrolase"/>
</dbReference>
<dbReference type="AlphaFoldDB" id="A0A0B2AR15"/>
<evidence type="ECO:0000256" key="1">
    <source>
        <dbReference type="ARBA" id="ARBA00010613"/>
    </source>
</evidence>
<proteinExistence type="inferred from homology"/>
<dbReference type="RefSeq" id="WP_043120703.1">
    <property type="nucleotide sequence ID" value="NZ_JTDL01000079.1"/>
</dbReference>
<dbReference type="PANTHER" id="PTHR23088">
    <property type="entry name" value="NITRILASE-RELATED"/>
    <property type="match status" value="1"/>
</dbReference>
<sequence length="263" mass="28391">MRLGLMQAESAVLDVDANLAAVETAAQLAREGGADLLVTPELFPVGYAPRRLRDELDPRLLPEIAQSLLDVARRQGIGLLYSLPEKGEGQWRITASLAGADGTLLAHYVKVHLFGSQEREVFTPGTAPPAVVDFSGMRLGIAVCYDIEFPETARAAALRGAQALLVPTALGMGYDRVPERLIPTRALESQLYVAYANHSGTEDGFALSGGSAVADPFGELIAHAGRGPQLLFADLDPERVEAARRDVPYLHDRRPEVYRGWGH</sequence>
<gene>
    <name evidence="3" type="ORF">LK10_05110</name>
</gene>
<dbReference type="InterPro" id="IPR001110">
    <property type="entry name" value="UPF0012_CS"/>
</dbReference>
<dbReference type="CDD" id="cd07576">
    <property type="entry name" value="R-amidase_like"/>
    <property type="match status" value="1"/>
</dbReference>
<keyword evidence="4" id="KW-1185">Reference proteome</keyword>
<dbReference type="GO" id="GO:0016787">
    <property type="term" value="F:hydrolase activity"/>
    <property type="evidence" value="ECO:0007669"/>
    <property type="project" value="InterPro"/>
</dbReference>
<comment type="similarity">
    <text evidence="1">Belongs to the carbon-nitrogen hydrolase superfamily. NIT1/NIT2 family.</text>
</comment>
<reference evidence="3 4" key="1">
    <citation type="submission" date="2014-09" db="EMBL/GenBank/DDBJ databases">
        <title>Genome sequence of Sinomonas sp. MUSC 117.</title>
        <authorList>
            <person name="Lee L.-H."/>
        </authorList>
    </citation>
    <scope>NUCLEOTIDE SEQUENCE [LARGE SCALE GENOMIC DNA]</scope>
    <source>
        <strain evidence="3 4">MUSC 117</strain>
    </source>
</reference>
<dbReference type="PROSITE" id="PS50263">
    <property type="entry name" value="CN_HYDROLASE"/>
    <property type="match status" value="1"/>
</dbReference>
<organism evidence="3 4">
    <name type="scientific">Sinomonas humi</name>
    <dbReference type="NCBI Taxonomy" id="1338436"/>
    <lineage>
        <taxon>Bacteria</taxon>
        <taxon>Bacillati</taxon>
        <taxon>Actinomycetota</taxon>
        <taxon>Actinomycetes</taxon>
        <taxon>Micrococcales</taxon>
        <taxon>Micrococcaceae</taxon>
        <taxon>Sinomonas</taxon>
    </lineage>
</organism>
<dbReference type="Pfam" id="PF00795">
    <property type="entry name" value="CN_hydrolase"/>
    <property type="match status" value="1"/>
</dbReference>
<accession>A0A0B2AR15</accession>
<dbReference type="OrthoDB" id="9811121at2"/>
<dbReference type="InterPro" id="IPR044083">
    <property type="entry name" value="RamA-like"/>
</dbReference>
<dbReference type="EMBL" id="JTDL01000079">
    <property type="protein sequence ID" value="KHL04323.1"/>
    <property type="molecule type" value="Genomic_DNA"/>
</dbReference>
<evidence type="ECO:0000313" key="4">
    <source>
        <dbReference type="Proteomes" id="UP000030982"/>
    </source>
</evidence>
<comment type="caution">
    <text evidence="3">The sequence shown here is derived from an EMBL/GenBank/DDBJ whole genome shotgun (WGS) entry which is preliminary data.</text>
</comment>
<dbReference type="PROSITE" id="PS01227">
    <property type="entry name" value="UPF0012"/>
    <property type="match status" value="1"/>
</dbReference>
<dbReference type="STRING" id="1338436.LK10_05110"/>
<feature type="domain" description="CN hydrolase" evidence="2">
    <location>
        <begin position="1"/>
        <end position="237"/>
    </location>
</feature>
<dbReference type="Gene3D" id="3.60.110.10">
    <property type="entry name" value="Carbon-nitrogen hydrolase"/>
    <property type="match status" value="1"/>
</dbReference>
<name>A0A0B2AR15_9MICC</name>